<dbReference type="GeneID" id="77953045"/>
<dbReference type="EMBL" id="MK016493">
    <property type="protein sequence ID" value="AYQ99329.1"/>
    <property type="molecule type" value="Genomic_DNA"/>
</dbReference>
<name>A0A3G3LYW8_9CAUD</name>
<sequence>MSWHDKRRAFTTYAVDGGALWWRRDYFAPLEDPTLWHLFRSRENGAQPFTDIWYAECGQGYEFDEKLLEIRPKLRRTEPKRKTMCPGCRDIYERDYE</sequence>
<evidence type="ECO:0000313" key="1">
    <source>
        <dbReference type="EMBL" id="AYQ99329.1"/>
    </source>
</evidence>
<proteinExistence type="predicted"/>
<evidence type="ECO:0000313" key="2">
    <source>
        <dbReference type="Proteomes" id="UP000279277"/>
    </source>
</evidence>
<organism evidence="1 2">
    <name type="scientific">Brevibacterium phage Cantare</name>
    <dbReference type="NCBI Taxonomy" id="2338395"/>
    <lineage>
        <taxon>Viruses</taxon>
        <taxon>Duplodnaviria</taxon>
        <taxon>Heunggongvirae</taxon>
        <taxon>Uroviricota</taxon>
        <taxon>Caudoviricetes</taxon>
        <taxon>Cantarevirus</taxon>
        <taxon>Cantarevirus cantare</taxon>
    </lineage>
</organism>
<accession>A0A3G3LYW8</accession>
<dbReference type="KEGG" id="vg:77953045"/>
<gene>
    <name evidence="1" type="primary">109</name>
    <name evidence="1" type="ORF">PBI_CANTARE_109</name>
</gene>
<protein>
    <submittedName>
        <fullName evidence="1">Uncharacterized protein</fullName>
    </submittedName>
</protein>
<keyword evidence="2" id="KW-1185">Reference proteome</keyword>
<reference evidence="1 2" key="1">
    <citation type="submission" date="2018-10" db="EMBL/GenBank/DDBJ databases">
        <authorList>
            <person name="Zack K."/>
            <person name="Garlena R.A."/>
            <person name="Russell D.A."/>
            <person name="Pope W.H."/>
            <person name="Jacobs-Sera D."/>
            <person name="Hatfull G.F."/>
        </authorList>
    </citation>
    <scope>NUCLEOTIDE SEQUENCE [LARGE SCALE GENOMIC DNA]</scope>
</reference>
<dbReference type="RefSeq" id="YP_010676684.1">
    <property type="nucleotide sequence ID" value="NC_071014.1"/>
</dbReference>
<dbReference type="Proteomes" id="UP000279277">
    <property type="component" value="Segment"/>
</dbReference>